<proteinExistence type="predicted"/>
<protein>
    <submittedName>
        <fullName evidence="1">Thioester reductase domain-containing protein</fullName>
    </submittedName>
</protein>
<gene>
    <name evidence="1" type="ORF">NCTC5664_00747</name>
</gene>
<evidence type="ECO:0000313" key="2">
    <source>
        <dbReference type="Proteomes" id="UP000254502"/>
    </source>
</evidence>
<dbReference type="EMBL" id="UHAQ01000002">
    <property type="protein sequence ID" value="SUK37323.1"/>
    <property type="molecule type" value="Genomic_DNA"/>
</dbReference>
<dbReference type="Proteomes" id="UP000254502">
    <property type="component" value="Unassembled WGS sequence"/>
</dbReference>
<sequence>MKEGLFMIMGNLRFQQEYFVYTKYTESTTHRNAYWVKLAKNVEATKMMYALSTIVATTCIYKTFF</sequence>
<reference evidence="1 2" key="1">
    <citation type="submission" date="2018-06" db="EMBL/GenBank/DDBJ databases">
        <authorList>
            <consortium name="Pathogen Informatics"/>
            <person name="Doyle S."/>
        </authorList>
    </citation>
    <scope>NUCLEOTIDE SEQUENCE [LARGE SCALE GENOMIC DNA]</scope>
    <source>
        <strain evidence="1 2">NCTC5664</strain>
    </source>
</reference>
<organism evidence="1 2">
    <name type="scientific">Staphylococcus aureus</name>
    <dbReference type="NCBI Taxonomy" id="1280"/>
    <lineage>
        <taxon>Bacteria</taxon>
        <taxon>Bacillati</taxon>
        <taxon>Bacillota</taxon>
        <taxon>Bacilli</taxon>
        <taxon>Bacillales</taxon>
        <taxon>Staphylococcaceae</taxon>
        <taxon>Staphylococcus</taxon>
    </lineage>
</organism>
<name>A0A380DND4_STAAU</name>
<dbReference type="AlphaFoldDB" id="A0A380DND4"/>
<accession>A0A380DND4</accession>
<evidence type="ECO:0000313" key="1">
    <source>
        <dbReference type="EMBL" id="SUK37323.1"/>
    </source>
</evidence>